<feature type="region of interest" description="Disordered" evidence="1">
    <location>
        <begin position="45"/>
        <end position="71"/>
    </location>
</feature>
<keyword evidence="3" id="KW-1185">Reference proteome</keyword>
<feature type="region of interest" description="Disordered" evidence="1">
    <location>
        <begin position="118"/>
        <end position="138"/>
    </location>
</feature>
<dbReference type="Proteomes" id="UP001174936">
    <property type="component" value="Unassembled WGS sequence"/>
</dbReference>
<feature type="region of interest" description="Disordered" evidence="1">
    <location>
        <begin position="359"/>
        <end position="389"/>
    </location>
</feature>
<feature type="compositionally biased region" description="Basic residues" evidence="1">
    <location>
        <begin position="120"/>
        <end position="133"/>
    </location>
</feature>
<gene>
    <name evidence="2" type="ORF">B0T16DRAFT_304050</name>
</gene>
<organism evidence="2 3">
    <name type="scientific">Cercophora newfieldiana</name>
    <dbReference type="NCBI Taxonomy" id="92897"/>
    <lineage>
        <taxon>Eukaryota</taxon>
        <taxon>Fungi</taxon>
        <taxon>Dikarya</taxon>
        <taxon>Ascomycota</taxon>
        <taxon>Pezizomycotina</taxon>
        <taxon>Sordariomycetes</taxon>
        <taxon>Sordariomycetidae</taxon>
        <taxon>Sordariales</taxon>
        <taxon>Lasiosphaeriaceae</taxon>
        <taxon>Cercophora</taxon>
    </lineage>
</organism>
<evidence type="ECO:0000256" key="1">
    <source>
        <dbReference type="SAM" id="MobiDB-lite"/>
    </source>
</evidence>
<reference evidence="2" key="1">
    <citation type="submission" date="2023-06" db="EMBL/GenBank/DDBJ databases">
        <title>Genome-scale phylogeny and comparative genomics of the fungal order Sordariales.</title>
        <authorList>
            <consortium name="Lawrence Berkeley National Laboratory"/>
            <person name="Hensen N."/>
            <person name="Bonometti L."/>
            <person name="Westerberg I."/>
            <person name="Brannstrom I.O."/>
            <person name="Guillou S."/>
            <person name="Cros-Aarteil S."/>
            <person name="Calhoun S."/>
            <person name="Haridas S."/>
            <person name="Kuo A."/>
            <person name="Mondo S."/>
            <person name="Pangilinan J."/>
            <person name="Riley R."/>
            <person name="Labutti K."/>
            <person name="Andreopoulos B."/>
            <person name="Lipzen A."/>
            <person name="Chen C."/>
            <person name="Yanf M."/>
            <person name="Daum C."/>
            <person name="Ng V."/>
            <person name="Clum A."/>
            <person name="Steindorff A."/>
            <person name="Ohm R."/>
            <person name="Martin F."/>
            <person name="Silar P."/>
            <person name="Natvig D."/>
            <person name="Lalanne C."/>
            <person name="Gautier V."/>
            <person name="Ament-Velasquez S.L."/>
            <person name="Kruys A."/>
            <person name="Hutchinson M.I."/>
            <person name="Powell A.J."/>
            <person name="Barry K."/>
            <person name="Miller A.N."/>
            <person name="Grigoriev I.V."/>
            <person name="Debuchy R."/>
            <person name="Gladieux P."/>
            <person name="Thoren M.H."/>
            <person name="Johannesson H."/>
        </authorList>
    </citation>
    <scope>NUCLEOTIDE SEQUENCE</scope>
    <source>
        <strain evidence="2">SMH2532-1</strain>
    </source>
</reference>
<name>A0AA39XVH0_9PEZI</name>
<evidence type="ECO:0000313" key="3">
    <source>
        <dbReference type="Proteomes" id="UP001174936"/>
    </source>
</evidence>
<proteinExistence type="predicted"/>
<comment type="caution">
    <text evidence="2">The sequence shown here is derived from an EMBL/GenBank/DDBJ whole genome shotgun (WGS) entry which is preliminary data.</text>
</comment>
<accession>A0AA39XVH0</accession>
<dbReference type="AlphaFoldDB" id="A0AA39XVH0"/>
<dbReference type="EMBL" id="JAULSV010000006">
    <property type="protein sequence ID" value="KAK0640996.1"/>
    <property type="molecule type" value="Genomic_DNA"/>
</dbReference>
<evidence type="ECO:0000313" key="2">
    <source>
        <dbReference type="EMBL" id="KAK0640996.1"/>
    </source>
</evidence>
<sequence>MFLHSGASLHGHEYSSPAAAAVPTHAASNLRSPILRSTLVPVKTRANINGQPAPPAPTLRQRPVSDHVPRKVSTPEPIVRFREIEEEEGSTSGMHEDGILSESELSEATAFSLDTTTARRGMRRPRRPSHKSTRYFLGYPAPSRLDKTRVIKKPRPVLEVFPASRIAGPVIAPRLAKRFPGIFGVKRHLGYDDMVLVRRDDDDAFSETESDGDDNFEKRRFLAVYSPVKHSEETEIVLEDGSVWVAKPRANGSYDFLHVDEHGVPTTVRWARRSTSTPSTSTIPTDPGMSTTTLPLLPSQARFTFSIINPLTRRHPVMATLTQSTLEIQDTYTPVSSSYGQYPPHRNGGRTVSLTAYSPNPWNVSAPPSPTKRSSIDGESEDGIIPLPSPSEIDSRRVIHPIDDSIKMLISVTALW</sequence>
<protein>
    <submittedName>
        <fullName evidence="2">Uncharacterized protein</fullName>
    </submittedName>
</protein>
<feature type="non-terminal residue" evidence="2">
    <location>
        <position position="416"/>
    </location>
</feature>